<name>A0ABQ8XKX9_9EUKA</name>
<evidence type="ECO:0000313" key="1">
    <source>
        <dbReference type="EMBL" id="KAJ6231974.1"/>
    </source>
</evidence>
<organism evidence="1 2">
    <name type="scientific">Anaeramoeba flamelloides</name>
    <dbReference type="NCBI Taxonomy" id="1746091"/>
    <lineage>
        <taxon>Eukaryota</taxon>
        <taxon>Metamonada</taxon>
        <taxon>Anaeramoebidae</taxon>
        <taxon>Anaeramoeba</taxon>
    </lineage>
</organism>
<proteinExistence type="predicted"/>
<evidence type="ECO:0000313" key="2">
    <source>
        <dbReference type="Proteomes" id="UP001150062"/>
    </source>
</evidence>
<sequence length="81" mass="9920">MSSFLVVDSLEIDRHHRSLNEMNHQIFPTTHHSNFPRYHQLGFERNDPKEENFDKEIHKKHEVRLTWIMLFQKQFEETLSS</sequence>
<gene>
    <name evidence="1" type="ORF">M0813_05338</name>
</gene>
<comment type="caution">
    <text evidence="1">The sequence shown here is derived from an EMBL/GenBank/DDBJ whole genome shotgun (WGS) entry which is preliminary data.</text>
</comment>
<dbReference type="Proteomes" id="UP001150062">
    <property type="component" value="Unassembled WGS sequence"/>
</dbReference>
<reference evidence="1" key="1">
    <citation type="submission" date="2022-08" db="EMBL/GenBank/DDBJ databases">
        <title>Novel sulfate-reducing endosymbionts in the free-living metamonad Anaeramoeba.</title>
        <authorList>
            <person name="Jerlstrom-Hultqvist J."/>
            <person name="Cepicka I."/>
            <person name="Gallot-Lavallee L."/>
            <person name="Salas-Leiva D."/>
            <person name="Curtis B.A."/>
            <person name="Zahonova K."/>
            <person name="Pipaliya S."/>
            <person name="Dacks J."/>
            <person name="Roger A.J."/>
        </authorList>
    </citation>
    <scope>NUCLEOTIDE SEQUENCE</scope>
    <source>
        <strain evidence="1">Schooner1</strain>
    </source>
</reference>
<keyword evidence="2" id="KW-1185">Reference proteome</keyword>
<dbReference type="EMBL" id="JAOAOG010000296">
    <property type="protein sequence ID" value="KAJ6231974.1"/>
    <property type="molecule type" value="Genomic_DNA"/>
</dbReference>
<protein>
    <submittedName>
        <fullName evidence="1">Uncharacterized protein</fullName>
    </submittedName>
</protein>
<accession>A0ABQ8XKX9</accession>